<keyword evidence="3" id="KW-0326">Glycosidase</keyword>
<dbReference type="InterPro" id="IPR002037">
    <property type="entry name" value="Glyco_hydro_8"/>
</dbReference>
<feature type="signal peptide" evidence="4">
    <location>
        <begin position="1"/>
        <end position="20"/>
    </location>
</feature>
<dbReference type="SUPFAM" id="SSF48208">
    <property type="entry name" value="Six-hairpin glycosidases"/>
    <property type="match status" value="1"/>
</dbReference>
<name>A0A0B4N196_9BACT</name>
<organism evidence="5">
    <name type="scientific">uncultured bacterium Ad_150_H18</name>
    <dbReference type="NCBI Taxonomy" id="1489287"/>
    <lineage>
        <taxon>Bacteria</taxon>
        <taxon>environmental samples</taxon>
    </lineage>
</organism>
<dbReference type="Gene3D" id="1.50.10.10">
    <property type="match status" value="1"/>
</dbReference>
<dbReference type="EMBL" id="KJ631402">
    <property type="protein sequence ID" value="AIF26217.1"/>
    <property type="molecule type" value="Genomic_DNA"/>
</dbReference>
<dbReference type="GO" id="GO:0004553">
    <property type="term" value="F:hydrolase activity, hydrolyzing O-glycosyl compounds"/>
    <property type="evidence" value="ECO:0007669"/>
    <property type="project" value="InterPro"/>
</dbReference>
<keyword evidence="4" id="KW-0732">Signal</keyword>
<keyword evidence="2 5" id="KW-0378">Hydrolase</keyword>
<evidence type="ECO:0000256" key="4">
    <source>
        <dbReference type="SAM" id="SignalP"/>
    </source>
</evidence>
<evidence type="ECO:0000313" key="5">
    <source>
        <dbReference type="EMBL" id="AIF26217.1"/>
    </source>
</evidence>
<feature type="chain" id="PRO_5002108404" evidence="4">
    <location>
        <begin position="21"/>
        <end position="490"/>
    </location>
</feature>
<dbReference type="AlphaFoldDB" id="A0A0B4N196"/>
<dbReference type="InterPro" id="IPR012341">
    <property type="entry name" value="6hp_glycosidase-like_sf"/>
</dbReference>
<dbReference type="Pfam" id="PF01270">
    <property type="entry name" value="Glyco_hydro_8"/>
    <property type="match status" value="1"/>
</dbReference>
<dbReference type="InterPro" id="IPR008928">
    <property type="entry name" value="6-hairpin_glycosidase_sf"/>
</dbReference>
<accession>A0A0B4N196</accession>
<evidence type="ECO:0000256" key="3">
    <source>
        <dbReference type="ARBA" id="ARBA00023295"/>
    </source>
</evidence>
<reference evidence="5" key="1">
    <citation type="submission" date="2014-03" db="EMBL/GenBank/DDBJ databases">
        <title>A sequence of cellulolytic fosmid clone of goat rumen metagenome.</title>
        <authorList>
            <person name="Lee K.-T."/>
            <person name="Kim J.-Y."/>
            <person name="Kim Y.-J."/>
            <person name="Ahn J.-H."/>
            <person name="Park M.-N."/>
            <person name="Kim J.-H."/>
            <person name="Kim T.-H."/>
        </authorList>
    </citation>
    <scope>NUCLEOTIDE SEQUENCE</scope>
</reference>
<evidence type="ECO:0000256" key="1">
    <source>
        <dbReference type="ARBA" id="ARBA00009209"/>
    </source>
</evidence>
<dbReference type="PRINTS" id="PR00735">
    <property type="entry name" value="GLHYDRLASE8"/>
</dbReference>
<proteinExistence type="inferred from homology"/>
<sequence>MKIFAKLSFFTALSAMSVFAQGTVNFPFPQMSDYGGNATLLTNKAQASEDLKKQFQAWMRDMYNEQGDIAGVRSDPGSNQYFSEGVGYGMLLMVYFSDNTTSYQSQFDKIWNFYKKFQNENGLMIWKIGNLSESWDAGNGAALDGDIDAAAALVMAYYQFGDEKYKEDAKKLIQAMKKSEFESNGLHLPGDKWGDAGFSRKNPGYFDPAYMPLFAAIDTENAEFWKTTAYDANMKLYESSSNEVSTGLIDDWTDKNGKSEDDYYSYDASRAPWRNAKAVCWHGDQRALAIDKKMAEFVSKVSAADMKGPVIRSSGNLGNDHNSTFVTSLMTALISDAKYQSKLDEYWAEAVKLGDENYFNQSLKLLNGLLVSGNMPNLMNPPAAPKSSSSVVASSSSAIGPESSSSILALHGGHVAPVPAFSVHGRTLQVNYAGFARVDLFSVTGAAVKTLWKGHVDGTVSVGLQGIPGGIYVVRMHTQNGSTMQKVRLE</sequence>
<comment type="similarity">
    <text evidence="1">Belongs to the glycosyl hydrolase 8 (cellulase D) family.</text>
</comment>
<dbReference type="GO" id="GO:0005975">
    <property type="term" value="P:carbohydrate metabolic process"/>
    <property type="evidence" value="ECO:0007669"/>
    <property type="project" value="InterPro"/>
</dbReference>
<protein>
    <submittedName>
        <fullName evidence="5">Putative glycoside hydrolase family protein</fullName>
    </submittedName>
</protein>
<evidence type="ECO:0000256" key="2">
    <source>
        <dbReference type="ARBA" id="ARBA00022801"/>
    </source>
</evidence>